<evidence type="ECO:0000256" key="1">
    <source>
        <dbReference type="SAM" id="MobiDB-lite"/>
    </source>
</evidence>
<proteinExistence type="predicted"/>
<dbReference type="Proteomes" id="UP000324222">
    <property type="component" value="Unassembled WGS sequence"/>
</dbReference>
<dbReference type="AlphaFoldDB" id="A0A5B7GQW5"/>
<feature type="region of interest" description="Disordered" evidence="1">
    <location>
        <begin position="124"/>
        <end position="154"/>
    </location>
</feature>
<protein>
    <submittedName>
        <fullName evidence="2">Uncharacterized protein</fullName>
    </submittedName>
</protein>
<dbReference type="EMBL" id="VSRR010017083">
    <property type="protein sequence ID" value="MPC60013.1"/>
    <property type="molecule type" value="Genomic_DNA"/>
</dbReference>
<sequence length="298" mass="34247">MIDNQLEEPLTQDQPEEALAQDQPEEALTQDQPDDDQPEEGRAAADSDSQPPHLEREDEQRATHRLGPGTRTFVEEGVTDYKDTKKKTELWARKARELDIEGEAVALRTWWNSARDLYAKLLSKKSGQAAAPSSTTTRPRRAATRAEPEDSSAMMEMRDCMKATNALMERLVQAQKISHARQPFITYMSQSLQRLPEAQYQLALHHVHQQQHYFQPQPQHHGFQQQPLDFQQQPQPQEQPQHFQQFQTPRVNQPSSTPRSSNEELMLSDKPNFSSINLTNMSAFSEGEFFIRTSKGRR</sequence>
<comment type="caution">
    <text evidence="2">The sequence shown here is derived from an EMBL/GenBank/DDBJ whole genome shotgun (WGS) entry which is preliminary data.</text>
</comment>
<evidence type="ECO:0000313" key="3">
    <source>
        <dbReference type="Proteomes" id="UP000324222"/>
    </source>
</evidence>
<feature type="compositionally biased region" description="Polar residues" evidence="1">
    <location>
        <begin position="248"/>
        <end position="260"/>
    </location>
</feature>
<reference evidence="2 3" key="1">
    <citation type="submission" date="2019-05" db="EMBL/GenBank/DDBJ databases">
        <title>Another draft genome of Portunus trituberculatus and its Hox gene families provides insights of decapod evolution.</title>
        <authorList>
            <person name="Jeong J.-H."/>
            <person name="Song I."/>
            <person name="Kim S."/>
            <person name="Choi T."/>
            <person name="Kim D."/>
            <person name="Ryu S."/>
            <person name="Kim W."/>
        </authorList>
    </citation>
    <scope>NUCLEOTIDE SEQUENCE [LARGE SCALE GENOMIC DNA]</scope>
    <source>
        <tissue evidence="2">Muscle</tissue>
    </source>
</reference>
<feature type="compositionally biased region" description="Basic and acidic residues" evidence="1">
    <location>
        <begin position="53"/>
        <end position="62"/>
    </location>
</feature>
<keyword evidence="3" id="KW-1185">Reference proteome</keyword>
<feature type="region of interest" description="Disordered" evidence="1">
    <location>
        <begin position="247"/>
        <end position="269"/>
    </location>
</feature>
<feature type="region of interest" description="Disordered" evidence="1">
    <location>
        <begin position="1"/>
        <end position="82"/>
    </location>
</feature>
<name>A0A5B7GQW5_PORTR</name>
<evidence type="ECO:0000313" key="2">
    <source>
        <dbReference type="EMBL" id="MPC60013.1"/>
    </source>
</evidence>
<organism evidence="2 3">
    <name type="scientific">Portunus trituberculatus</name>
    <name type="common">Swimming crab</name>
    <name type="synonym">Neptunus trituberculatus</name>
    <dbReference type="NCBI Taxonomy" id="210409"/>
    <lineage>
        <taxon>Eukaryota</taxon>
        <taxon>Metazoa</taxon>
        <taxon>Ecdysozoa</taxon>
        <taxon>Arthropoda</taxon>
        <taxon>Crustacea</taxon>
        <taxon>Multicrustacea</taxon>
        <taxon>Malacostraca</taxon>
        <taxon>Eumalacostraca</taxon>
        <taxon>Eucarida</taxon>
        <taxon>Decapoda</taxon>
        <taxon>Pleocyemata</taxon>
        <taxon>Brachyura</taxon>
        <taxon>Eubrachyura</taxon>
        <taxon>Portunoidea</taxon>
        <taxon>Portunidae</taxon>
        <taxon>Portuninae</taxon>
        <taxon>Portunus</taxon>
    </lineage>
</organism>
<gene>
    <name evidence="2" type="ORF">E2C01_054048</name>
</gene>
<accession>A0A5B7GQW5</accession>